<dbReference type="AlphaFoldDB" id="A0A543A8I8"/>
<organism evidence="2 3">
    <name type="scientific">Nocardioides albertanoniae</name>
    <dbReference type="NCBI Taxonomy" id="1175486"/>
    <lineage>
        <taxon>Bacteria</taxon>
        <taxon>Bacillati</taxon>
        <taxon>Actinomycetota</taxon>
        <taxon>Actinomycetes</taxon>
        <taxon>Propionibacteriales</taxon>
        <taxon>Nocardioidaceae</taxon>
        <taxon>Nocardioides</taxon>
    </lineage>
</organism>
<gene>
    <name evidence="2" type="ORF">FB381_2814</name>
</gene>
<dbReference type="Proteomes" id="UP000320209">
    <property type="component" value="Unassembled WGS sequence"/>
</dbReference>
<evidence type="ECO:0000313" key="3">
    <source>
        <dbReference type="Proteomes" id="UP000320209"/>
    </source>
</evidence>
<evidence type="ECO:0000313" key="2">
    <source>
        <dbReference type="EMBL" id="TQL68913.1"/>
    </source>
</evidence>
<comment type="caution">
    <text evidence="2">The sequence shown here is derived from an EMBL/GenBank/DDBJ whole genome shotgun (WGS) entry which is preliminary data.</text>
</comment>
<feature type="region of interest" description="Disordered" evidence="1">
    <location>
        <begin position="136"/>
        <end position="183"/>
    </location>
</feature>
<proteinExistence type="predicted"/>
<feature type="compositionally biased region" description="Acidic residues" evidence="1">
    <location>
        <begin position="1"/>
        <end position="13"/>
    </location>
</feature>
<protein>
    <submittedName>
        <fullName evidence="2">Uncharacterized protein</fullName>
    </submittedName>
</protein>
<sequence>MSDTPEDPFEPDPEPWHPPEGDADELPTDRAVLEIPEPVRPIDWNSLSADEAEAEWRDLDEWVDWLRRTYGLPATIVPPLWHRHDELVWELSALQTHWRECYDPNSSGSAPLQWHHDFTEARARLREWVSTCGTRIDRDRPTRQTPWPGEADAGTSAENPISNRRADFEQFLAEDAAARKSTK</sequence>
<keyword evidence="3" id="KW-1185">Reference proteome</keyword>
<evidence type="ECO:0000256" key="1">
    <source>
        <dbReference type="SAM" id="MobiDB-lite"/>
    </source>
</evidence>
<reference evidence="2 3" key="1">
    <citation type="submission" date="2019-06" db="EMBL/GenBank/DDBJ databases">
        <title>Sequencing the genomes of 1000 actinobacteria strains.</title>
        <authorList>
            <person name="Klenk H.-P."/>
        </authorList>
    </citation>
    <scope>NUCLEOTIDE SEQUENCE [LARGE SCALE GENOMIC DNA]</scope>
    <source>
        <strain evidence="2 3">DSM 25218</strain>
    </source>
</reference>
<dbReference type="OrthoDB" id="3535759at2"/>
<accession>A0A543A8I8</accession>
<name>A0A543A8I8_9ACTN</name>
<feature type="region of interest" description="Disordered" evidence="1">
    <location>
        <begin position="1"/>
        <end position="29"/>
    </location>
</feature>
<dbReference type="RefSeq" id="WP_141780844.1">
    <property type="nucleotide sequence ID" value="NZ_VFOV01000001.1"/>
</dbReference>
<dbReference type="EMBL" id="VFOV01000001">
    <property type="protein sequence ID" value="TQL68913.1"/>
    <property type="molecule type" value="Genomic_DNA"/>
</dbReference>